<dbReference type="OrthoDB" id="6535112at2759"/>
<evidence type="ECO:0000256" key="4">
    <source>
        <dbReference type="SAM" id="MobiDB-lite"/>
    </source>
</evidence>
<gene>
    <name evidence="5" type="ORF">ONB1V03_LOCUS4501</name>
</gene>
<comment type="similarity">
    <text evidence="1">Belongs to the heat shock protein 70 family.</text>
</comment>
<evidence type="ECO:0000313" key="6">
    <source>
        <dbReference type="Proteomes" id="UP000728032"/>
    </source>
</evidence>
<accession>A0A7R9QH82</accession>
<dbReference type="Pfam" id="PF00012">
    <property type="entry name" value="HSP70"/>
    <property type="match status" value="2"/>
</dbReference>
<feature type="compositionally biased region" description="Polar residues" evidence="4">
    <location>
        <begin position="1743"/>
        <end position="1757"/>
    </location>
</feature>
<evidence type="ECO:0000313" key="5">
    <source>
        <dbReference type="EMBL" id="CAD7644136.1"/>
    </source>
</evidence>
<dbReference type="PANTHER" id="PTHR19375">
    <property type="entry name" value="HEAT SHOCK PROTEIN 70KDA"/>
    <property type="match status" value="1"/>
</dbReference>
<dbReference type="InterPro" id="IPR013126">
    <property type="entry name" value="Hsp_70_fam"/>
</dbReference>
<dbReference type="Gene3D" id="3.30.420.40">
    <property type="match status" value="3"/>
</dbReference>
<keyword evidence="2" id="KW-0547">Nucleotide-binding</keyword>
<feature type="region of interest" description="Disordered" evidence="4">
    <location>
        <begin position="185"/>
        <end position="248"/>
    </location>
</feature>
<name>A0A7R9QH82_9ACAR</name>
<dbReference type="Proteomes" id="UP000728032">
    <property type="component" value="Unassembled WGS sequence"/>
</dbReference>
<proteinExistence type="inferred from homology"/>
<evidence type="ECO:0000256" key="3">
    <source>
        <dbReference type="ARBA" id="ARBA00022840"/>
    </source>
</evidence>
<dbReference type="Gene3D" id="3.30.30.30">
    <property type="match status" value="1"/>
</dbReference>
<feature type="region of interest" description="Disordered" evidence="4">
    <location>
        <begin position="1743"/>
        <end position="1769"/>
    </location>
</feature>
<reference evidence="5" key="1">
    <citation type="submission" date="2020-11" db="EMBL/GenBank/DDBJ databases">
        <authorList>
            <person name="Tran Van P."/>
        </authorList>
    </citation>
    <scope>NUCLEOTIDE SEQUENCE</scope>
</reference>
<dbReference type="GO" id="GO:0005524">
    <property type="term" value="F:ATP binding"/>
    <property type="evidence" value="ECO:0007669"/>
    <property type="project" value="UniProtKB-KW"/>
</dbReference>
<dbReference type="InterPro" id="IPR027417">
    <property type="entry name" value="P-loop_NTPase"/>
</dbReference>
<evidence type="ECO:0000256" key="2">
    <source>
        <dbReference type="ARBA" id="ARBA00022741"/>
    </source>
</evidence>
<sequence length="1996" mass="228684">MTNFRIVELIGDKFHVNKHLINSILTKINEKQCDEIAIISVVGPHFEGNTFAINLILNCLERGDQANGQAKNPGIEMWDKPFIKEQDGKKVAILLVNLQNYQYQFEDLIKNTSLMQMFRQPDSWTKISLNAQAISDDNAQTDDEKTKLIETNLDYTATDHDNSFGMLSEFNKETDVSDQDQIDTNTLSGQITNNTPEPNKPVPNGHQSDPSQKAPDDSDLTLKAPDNKVAESPQNNQISDEDSETGAEPTDIYTKEELDEYLATLITKYKQGVFDIIDKTESDITKALDMGHKSVKTKVMDEFNTVLKEGNDTKLVQECRQSLDRDMDLEKTNFEAICDKRVNIGDQLMAELGDKYSDLFRQEIDQIMADKTFKYMEFRKICADFEANCGQLCQRDEYLINDEHLYSYLLEKSAILDSFQGDYYLVKKYDELTKHNIKLYKDNILEINDKNIKIVLKCTETAHNLYTTEMSKLLRSGTFTGEILLQKHNAMYDTVWTGITRKISLTTFKPNVILKCQADVKNKLAQLYVDYSRVNSDNHKFIKNTMNEITLKLYKEYCVRFRDKLAKCMHLTDDQFEQAHENVLGQLWPVQEQLIKNSFTEQNKGFDDKYVSEMVDKNRLYITDNIVCRKQKYKHINNDKKDKSHSLVVQFNDKPTGAYFNRQKGGAENVPDPFGDSAVNCIAFNGNRILYGCNAELYLNGNAYDIKDIMGRDVSTNEDLTKYRLNVVQKNPVKVRLVFTDTTQASVDLNVESLFALQVLDMKSRAETEFKNYMQNVLFIVPTSYTIRQIQAVKDSAKIAGIEHAYILSQMSAASIKYIAYKCGATNGDDSVIKKKFSNWVSKLFDKRKKVFDCLITGDQSIITKFDFVPSLKKYCSKITINDDSLITRGAVLYSNHYENNGKLIPITGVVLRDVMCHMEFNDGKHVAVAHLLRRNELASTNTYTKFKLTDDIKFPIRLLITEGPECVVKRQQIDHYQTRISMDVTTGETDVQKYNQISTNIRRDIMNAFNREFSNKQPVNLIKTYGTILGQLMDNEDTKCKAIINELVNKNSKKYKNLIENCVKEFNDSMNAAIDQDINANGLDNHYNMLFTRINNDTINAFNEKSKYLSQFHRQKYRSELTTNMTTCADKYRFLYECNDKYREVCRRKISVDSDSCHAKIDTIYHDTLANYKAKVSRLFTLSNDITRDMHIQFCHSVKKGMSGGFIKTDSLQKTLEYEMGVTMAAQKSRITALKQDWDDGLVEAIVEKKAVKLKFKLYTQIYQYKLQNFLKVTDTNYLGICLARDFLIGTYFNGKVQYVPDTNGENYVDNSIAYKNSFIFGAEARGYLADTCGSFDIKDLLWKDWADEAELMRYPFRDWLKNPLRYNLKPQIDQDTVHRLNVETMVALQALHIKHSAETLMKHAVRMAVFTIRTDYRIRQRAILRDVAKIAGFDKTYLITEITAAGIAYIIDNPMDSKAKEIIMVFALDHDQCAHGVIKVSNSTMEYLSYGIQSVENLLEVRTHGTGSSYPIIRDFIINQLSLSDTYLSKILVVGHSARLPEFQRHITAHFEPRSVLYDCHPRDVIARGTAYYGQMLEKRLDAIDIREVIKMPIKMMLYMNNKSETHELMDQNVSVFDYRQKREVVTNVSAANFPIEVAILEAGEEIKSYRIESPPLPTWGRPIDKLGDTFLPWNTLHVGYHMDQDTLDIHFSATLKARYGNDYPITLKDNKCRLTQEDIEGQRSILNELGMFKTAPVETLNTDSKPIPGTSTGQVLHPGKSVPKPPVEINRRAAPVDEFSAFCAGIRERLDANSDVHRIKKSKLLDKLTTFIPTGPHLHVMDSYYNFEQRWKEVEAKLRSELSYEKVSKLIDVPGDDIPERCQLRWTDEKVTELEADVEGLATDGKEGRLTNMNSRCDKLRLDLQAVGDLNDPDEVPDSDKCQYVLNRLGLDDILVKVGDRRVALVFGVSKQGEGNSFLMNKVGRHIVNSKKYGVAPDGDDMEIIADPTEPLF</sequence>
<feature type="non-terminal residue" evidence="5">
    <location>
        <position position="1"/>
    </location>
</feature>
<feature type="compositionally biased region" description="Polar residues" evidence="4">
    <location>
        <begin position="185"/>
        <end position="197"/>
    </location>
</feature>
<dbReference type="EMBL" id="CAJPVJ010001571">
    <property type="protein sequence ID" value="CAG2164954.1"/>
    <property type="molecule type" value="Genomic_DNA"/>
</dbReference>
<dbReference type="EMBL" id="OC916396">
    <property type="protein sequence ID" value="CAD7644136.1"/>
    <property type="molecule type" value="Genomic_DNA"/>
</dbReference>
<keyword evidence="6" id="KW-1185">Reference proteome</keyword>
<organism evidence="5">
    <name type="scientific">Oppiella nova</name>
    <dbReference type="NCBI Taxonomy" id="334625"/>
    <lineage>
        <taxon>Eukaryota</taxon>
        <taxon>Metazoa</taxon>
        <taxon>Ecdysozoa</taxon>
        <taxon>Arthropoda</taxon>
        <taxon>Chelicerata</taxon>
        <taxon>Arachnida</taxon>
        <taxon>Acari</taxon>
        <taxon>Acariformes</taxon>
        <taxon>Sarcoptiformes</taxon>
        <taxon>Oribatida</taxon>
        <taxon>Brachypylina</taxon>
        <taxon>Oppioidea</taxon>
        <taxon>Oppiidae</taxon>
        <taxon>Oppiella</taxon>
    </lineage>
</organism>
<dbReference type="SUPFAM" id="SSF53067">
    <property type="entry name" value="Actin-like ATPase domain"/>
    <property type="match status" value="2"/>
</dbReference>
<evidence type="ECO:0000256" key="1">
    <source>
        <dbReference type="ARBA" id="ARBA00007381"/>
    </source>
</evidence>
<dbReference type="InterPro" id="IPR043129">
    <property type="entry name" value="ATPase_NBD"/>
</dbReference>
<keyword evidence="3" id="KW-0067">ATP-binding</keyword>
<dbReference type="GO" id="GO:0140662">
    <property type="term" value="F:ATP-dependent protein folding chaperone"/>
    <property type="evidence" value="ECO:0007669"/>
    <property type="project" value="InterPro"/>
</dbReference>
<protein>
    <submittedName>
        <fullName evidence="5">Uncharacterized protein</fullName>
    </submittedName>
</protein>
<dbReference type="Gene3D" id="3.40.50.300">
    <property type="entry name" value="P-loop containing nucleotide triphosphate hydrolases"/>
    <property type="match status" value="1"/>
</dbReference>